<feature type="non-terminal residue" evidence="1">
    <location>
        <position position="1"/>
    </location>
</feature>
<evidence type="ECO:0000313" key="1">
    <source>
        <dbReference type="EMBL" id="MCI74383.1"/>
    </source>
</evidence>
<keyword evidence="2" id="KW-1185">Reference proteome</keyword>
<accession>A0A392UL72</accession>
<dbReference type="EMBL" id="LXQA010859540">
    <property type="protein sequence ID" value="MCI74383.1"/>
    <property type="molecule type" value="Genomic_DNA"/>
</dbReference>
<evidence type="ECO:0000313" key="2">
    <source>
        <dbReference type="Proteomes" id="UP000265520"/>
    </source>
</evidence>
<proteinExistence type="predicted"/>
<dbReference type="Proteomes" id="UP000265520">
    <property type="component" value="Unassembled WGS sequence"/>
</dbReference>
<reference evidence="1 2" key="1">
    <citation type="journal article" date="2018" name="Front. Plant Sci.">
        <title>Red Clover (Trifolium pratense) and Zigzag Clover (T. medium) - A Picture of Genomic Similarities and Differences.</title>
        <authorList>
            <person name="Dluhosova J."/>
            <person name="Istvanek J."/>
            <person name="Nedelnik J."/>
            <person name="Repkova J."/>
        </authorList>
    </citation>
    <scope>NUCLEOTIDE SEQUENCE [LARGE SCALE GENOMIC DNA]</scope>
    <source>
        <strain evidence="2">cv. 10/8</strain>
        <tissue evidence="1">Leaf</tissue>
    </source>
</reference>
<name>A0A392UL72_9FABA</name>
<comment type="caution">
    <text evidence="1">The sequence shown here is derived from an EMBL/GenBank/DDBJ whole genome shotgun (WGS) entry which is preliminary data.</text>
</comment>
<organism evidence="1 2">
    <name type="scientific">Trifolium medium</name>
    <dbReference type="NCBI Taxonomy" id="97028"/>
    <lineage>
        <taxon>Eukaryota</taxon>
        <taxon>Viridiplantae</taxon>
        <taxon>Streptophyta</taxon>
        <taxon>Embryophyta</taxon>
        <taxon>Tracheophyta</taxon>
        <taxon>Spermatophyta</taxon>
        <taxon>Magnoliopsida</taxon>
        <taxon>eudicotyledons</taxon>
        <taxon>Gunneridae</taxon>
        <taxon>Pentapetalae</taxon>
        <taxon>rosids</taxon>
        <taxon>fabids</taxon>
        <taxon>Fabales</taxon>
        <taxon>Fabaceae</taxon>
        <taxon>Papilionoideae</taxon>
        <taxon>50 kb inversion clade</taxon>
        <taxon>NPAAA clade</taxon>
        <taxon>Hologalegina</taxon>
        <taxon>IRL clade</taxon>
        <taxon>Trifolieae</taxon>
        <taxon>Trifolium</taxon>
    </lineage>
</organism>
<dbReference type="AlphaFoldDB" id="A0A392UL72"/>
<sequence>GAYAGFSRVDFVRTVLDWQGSIVEVSSSQFRNVVAQIKLLNPTVELNLSGLDEEKEV</sequence>
<protein>
    <submittedName>
        <fullName evidence="1">Uncharacterized protein</fullName>
    </submittedName>
</protein>